<feature type="domain" description="ORC1/DEAH AAA+ ATPase" evidence="1">
    <location>
        <begin position="39"/>
        <end position="183"/>
    </location>
</feature>
<dbReference type="RefSeq" id="WP_249059501.1">
    <property type="nucleotide sequence ID" value="NZ_JALZWP010000012.1"/>
</dbReference>
<dbReference type="Pfam" id="PF13401">
    <property type="entry name" value="AAA_22"/>
    <property type="match status" value="1"/>
</dbReference>
<keyword evidence="3" id="KW-1185">Reference proteome</keyword>
<dbReference type="SUPFAM" id="SSF52540">
    <property type="entry name" value="P-loop containing nucleoside triphosphate hydrolases"/>
    <property type="match status" value="1"/>
</dbReference>
<sequence>MPTVAFDWISTLRGPDRMPGFIATREHRRFVEFAGAVRRQRMIGLCFGPAGVGKTWSARRYSHWNRIEPFLLEWGPRDASGARIHTMAASSRTVFYTPAVGGGLKQIKDDLNFLAVRMGFCISAGLALKDASVDSMCITPIELLIVDEAERLNVTALEYLRDFYDRAPIGLVIIGMPGIEKRLSRYPQLYSRVGFAHEYQPLQGEELAFVLRRHWKRLGLALNADDFTDDRAIAVVARITGGNFRLLQRLFSQIERILTVNEMTTITEDVVDAARSTLVIGAN</sequence>
<protein>
    <submittedName>
        <fullName evidence="2">AAA family ATPase</fullName>
    </submittedName>
</protein>
<reference evidence="2 3" key="1">
    <citation type="submission" date="2022-05" db="EMBL/GenBank/DDBJ databases">
        <title>Seasonal and diel survey of microbial diversity of the Tyrrhenian coast.</title>
        <authorList>
            <person name="Gattoni G."/>
            <person name="Corral P."/>
        </authorList>
    </citation>
    <scope>NUCLEOTIDE SEQUENCE [LARGE SCALE GENOMIC DNA]</scope>
    <source>
        <strain evidence="2 3">V10</strain>
    </source>
</reference>
<comment type="caution">
    <text evidence="2">The sequence shown here is derived from an EMBL/GenBank/DDBJ whole genome shotgun (WGS) entry which is preliminary data.</text>
</comment>
<dbReference type="EMBL" id="JALZWP010000012">
    <property type="protein sequence ID" value="MCL1629514.1"/>
    <property type="molecule type" value="Genomic_DNA"/>
</dbReference>
<dbReference type="PANTHER" id="PTHR35894">
    <property type="entry name" value="GENERAL SECRETION PATHWAY PROTEIN A-RELATED"/>
    <property type="match status" value="1"/>
</dbReference>
<dbReference type="PANTHER" id="PTHR35894:SF5">
    <property type="entry name" value="MU-LIKE PROPHAGE FLUMU DNA TRANSPOSITION PROTEIN B"/>
    <property type="match status" value="1"/>
</dbReference>
<accession>A0ABT0M3T1</accession>
<evidence type="ECO:0000313" key="3">
    <source>
        <dbReference type="Proteomes" id="UP001202550"/>
    </source>
</evidence>
<evidence type="ECO:0000259" key="1">
    <source>
        <dbReference type="Pfam" id="PF13401"/>
    </source>
</evidence>
<organism evidence="2 3">
    <name type="scientific">Roseinatronobacter domitianus</name>
    <dbReference type="NCBI Taxonomy" id="2940293"/>
    <lineage>
        <taxon>Bacteria</taxon>
        <taxon>Pseudomonadati</taxon>
        <taxon>Pseudomonadota</taxon>
        <taxon>Alphaproteobacteria</taxon>
        <taxon>Rhodobacterales</taxon>
        <taxon>Paracoccaceae</taxon>
        <taxon>Roseinatronobacter</taxon>
    </lineage>
</organism>
<evidence type="ECO:0000313" key="2">
    <source>
        <dbReference type="EMBL" id="MCL1629514.1"/>
    </source>
</evidence>
<dbReference type="InterPro" id="IPR049945">
    <property type="entry name" value="AAA_22"/>
</dbReference>
<dbReference type="InterPro" id="IPR052026">
    <property type="entry name" value="ExeA_AAA_ATPase_DNA-bind"/>
</dbReference>
<gene>
    <name evidence="2" type="ORF">M3N55_12305</name>
</gene>
<dbReference type="InterPro" id="IPR027417">
    <property type="entry name" value="P-loop_NTPase"/>
</dbReference>
<dbReference type="Proteomes" id="UP001202550">
    <property type="component" value="Unassembled WGS sequence"/>
</dbReference>
<proteinExistence type="predicted"/>
<name>A0ABT0M3T1_9RHOB</name>